<dbReference type="InterPro" id="IPR018973">
    <property type="entry name" value="MZB"/>
</dbReference>
<dbReference type="InterPro" id="IPR022307">
    <property type="entry name" value="Helicase_put_actinobac"/>
</dbReference>
<keyword evidence="6" id="KW-1185">Reference proteome</keyword>
<organism evidence="5 6">
    <name type="scientific">Actinospica durhamensis</name>
    <dbReference type="NCBI Taxonomy" id="1508375"/>
    <lineage>
        <taxon>Bacteria</taxon>
        <taxon>Bacillati</taxon>
        <taxon>Actinomycetota</taxon>
        <taxon>Actinomycetes</taxon>
        <taxon>Catenulisporales</taxon>
        <taxon>Actinospicaceae</taxon>
        <taxon>Actinospica</taxon>
    </lineage>
</organism>
<evidence type="ECO:0000313" key="6">
    <source>
        <dbReference type="Proteomes" id="UP000675781"/>
    </source>
</evidence>
<dbReference type="GO" id="GO:0005524">
    <property type="term" value="F:ATP binding"/>
    <property type="evidence" value="ECO:0007669"/>
    <property type="project" value="UniProtKB-KW"/>
</dbReference>
<comment type="caution">
    <text evidence="5">The sequence shown here is derived from an EMBL/GenBank/DDBJ whole genome shotgun (WGS) entry which is preliminary data.</text>
</comment>
<dbReference type="SMART" id="SM00487">
    <property type="entry name" value="DEXDc"/>
    <property type="match status" value="1"/>
</dbReference>
<evidence type="ECO:0000256" key="1">
    <source>
        <dbReference type="ARBA" id="ARBA00022741"/>
    </source>
</evidence>
<dbReference type="InterPro" id="IPR001650">
    <property type="entry name" value="Helicase_C-like"/>
</dbReference>
<accession>A0A941F0P0</accession>
<keyword evidence="5" id="KW-0378">Hydrolase</keyword>
<dbReference type="Pfam" id="PF00270">
    <property type="entry name" value="DEAD"/>
    <property type="match status" value="1"/>
</dbReference>
<dbReference type="InterPro" id="IPR014001">
    <property type="entry name" value="Helicase_ATP-bd"/>
</dbReference>
<dbReference type="GO" id="GO:0036297">
    <property type="term" value="P:interstrand cross-link repair"/>
    <property type="evidence" value="ECO:0007669"/>
    <property type="project" value="TreeGrafter"/>
</dbReference>
<dbReference type="PROSITE" id="PS51192">
    <property type="entry name" value="HELICASE_ATP_BIND_1"/>
    <property type="match status" value="1"/>
</dbReference>
<dbReference type="RefSeq" id="WP_212532753.1">
    <property type="nucleotide sequence ID" value="NZ_JAGSOG010000275.1"/>
</dbReference>
<dbReference type="NCBIfam" id="TIGR03817">
    <property type="entry name" value="DECH_helic"/>
    <property type="match status" value="1"/>
</dbReference>
<evidence type="ECO:0000259" key="4">
    <source>
        <dbReference type="PROSITE" id="PS51194"/>
    </source>
</evidence>
<dbReference type="InterPro" id="IPR011545">
    <property type="entry name" value="DEAD/DEAH_box_helicase_dom"/>
</dbReference>
<dbReference type="PROSITE" id="PS51194">
    <property type="entry name" value="HELICASE_CTER"/>
    <property type="match status" value="1"/>
</dbReference>
<name>A0A941F0P0_9ACTN</name>
<sequence>MPRSRTAEEILRRLVFLGGPSREGSAVHIEQVDARLPLFAEWPQWAHPLLVERLTQGGVERPWSHQVEAAELLHAGRHTILATGTASGKSAGYLLPALSRLLTDAEGSSGPAARRRSATVLYLAPTKALAADQARRLRELNLPLPPAVCLDGDTTGEERRWIREHGRFILSNPDMLHYSMLPDHRRWAGFLRRLSYVVVDECHGYRGVFGAHVSAVLRRLRRLCAHYGADPVFALASATTADPQATASRLTGLEVESVTQDGSPRGRMLFALWEPPLTDVRGELGAPTRRTAVAETATLLADLAGEQVRTVAFIRSRRGAELVSIMAKEHLERRGVDGRQVAAYRAGYLREDRRALEADLQSGRLTAVAATNALELGVDIAGLDAVVMAGYPGTRASLWQQAGRAGRTGQEALAVLVARDDPLDTYLVHHPEALFGKPVEATVFDPANPYVLWGHLCAAAAELPLRKDDLDLFGPGAHPLAEELGRSGWLRQRADAWYWTRPERAADLSDLRGSGAEPVRIIEADTGRLLGMADGASAAGAVHPGAVYLHQGESYLVRDLDLDESIALVEAKDPGYATYAREQSEVRILKEERAEDWNSHCRIAYGTVAVTSRVVGYLKRDSRTGQVLGEEQLELPEHTLTTRAVWWTVTPAGLEDALLAAPDIPGAAHAAEHASIGLLPLFADCDRWDLGGLSAAEHPDTGLATVFVHDGLQGGAGFAERGFAKARDWLAATRDAIAACECRTGCPSCVQSPKCGNRNEPLDKTGAIRLLEVLLTPS</sequence>
<gene>
    <name evidence="5" type="ORF">KDL01_33805</name>
</gene>
<evidence type="ECO:0000259" key="3">
    <source>
        <dbReference type="PROSITE" id="PS51192"/>
    </source>
</evidence>
<keyword evidence="5" id="KW-0347">Helicase</keyword>
<dbReference type="GO" id="GO:0043138">
    <property type="term" value="F:3'-5' DNA helicase activity"/>
    <property type="evidence" value="ECO:0007669"/>
    <property type="project" value="TreeGrafter"/>
</dbReference>
<dbReference type="Pfam" id="PF00271">
    <property type="entry name" value="Helicase_C"/>
    <property type="match status" value="1"/>
</dbReference>
<dbReference type="Gene3D" id="3.40.50.300">
    <property type="entry name" value="P-loop containing nucleotide triphosphate hydrolases"/>
    <property type="match status" value="2"/>
</dbReference>
<proteinExistence type="predicted"/>
<reference evidence="5" key="1">
    <citation type="submission" date="2021-04" db="EMBL/GenBank/DDBJ databases">
        <title>Genome based classification of Actinospica acidithermotolerans sp. nov., an actinobacterium isolated from an Indonesian hot spring.</title>
        <authorList>
            <person name="Kusuma A.B."/>
            <person name="Putra K.E."/>
            <person name="Nafisah S."/>
            <person name="Loh J."/>
            <person name="Nouioui I."/>
            <person name="Goodfellow M."/>
        </authorList>
    </citation>
    <scope>NUCLEOTIDE SEQUENCE</scope>
    <source>
        <strain evidence="5">CSCA 57</strain>
    </source>
</reference>
<feature type="domain" description="Helicase ATP-binding" evidence="3">
    <location>
        <begin position="70"/>
        <end position="258"/>
    </location>
</feature>
<dbReference type="Pfam" id="PF09369">
    <property type="entry name" value="MZB"/>
    <property type="match status" value="1"/>
</dbReference>
<dbReference type="InterPro" id="IPR027417">
    <property type="entry name" value="P-loop_NTPase"/>
</dbReference>
<dbReference type="PANTHER" id="PTHR47957">
    <property type="entry name" value="ATP-DEPENDENT HELICASE HRQ1"/>
    <property type="match status" value="1"/>
</dbReference>
<protein>
    <submittedName>
        <fullName evidence="5">DEAD/DEAH box helicase</fullName>
    </submittedName>
</protein>
<dbReference type="AlphaFoldDB" id="A0A941F0P0"/>
<dbReference type="GO" id="GO:0003676">
    <property type="term" value="F:nucleic acid binding"/>
    <property type="evidence" value="ECO:0007669"/>
    <property type="project" value="InterPro"/>
</dbReference>
<dbReference type="SMART" id="SM00490">
    <property type="entry name" value="HELICc"/>
    <property type="match status" value="1"/>
</dbReference>
<feature type="domain" description="Helicase C-terminal" evidence="4">
    <location>
        <begin position="299"/>
        <end position="450"/>
    </location>
</feature>
<dbReference type="CDD" id="cd18797">
    <property type="entry name" value="SF2_C_Hrq"/>
    <property type="match status" value="1"/>
</dbReference>
<dbReference type="EMBL" id="JAGSOG010000275">
    <property type="protein sequence ID" value="MBR7838294.1"/>
    <property type="molecule type" value="Genomic_DNA"/>
</dbReference>
<dbReference type="GO" id="GO:0006289">
    <property type="term" value="P:nucleotide-excision repair"/>
    <property type="evidence" value="ECO:0007669"/>
    <property type="project" value="TreeGrafter"/>
</dbReference>
<dbReference type="InterPro" id="IPR055227">
    <property type="entry name" value="HRQ1_WHD"/>
</dbReference>
<dbReference type="PANTHER" id="PTHR47957:SF3">
    <property type="entry name" value="ATP-DEPENDENT HELICASE HRQ1"/>
    <property type="match status" value="1"/>
</dbReference>
<dbReference type="Pfam" id="PF22982">
    <property type="entry name" value="WHD_HRQ1"/>
    <property type="match status" value="1"/>
</dbReference>
<dbReference type="Proteomes" id="UP000675781">
    <property type="component" value="Unassembled WGS sequence"/>
</dbReference>
<keyword evidence="1" id="KW-0547">Nucleotide-binding</keyword>
<dbReference type="SUPFAM" id="SSF52540">
    <property type="entry name" value="P-loop containing nucleoside triphosphate hydrolases"/>
    <property type="match status" value="1"/>
</dbReference>
<dbReference type="CDD" id="cd17923">
    <property type="entry name" value="DEXHc_Hrq1-like"/>
    <property type="match status" value="1"/>
</dbReference>
<keyword evidence="2" id="KW-0067">ATP-binding</keyword>
<evidence type="ECO:0000313" key="5">
    <source>
        <dbReference type="EMBL" id="MBR7838294.1"/>
    </source>
</evidence>
<evidence type="ECO:0000256" key="2">
    <source>
        <dbReference type="ARBA" id="ARBA00022840"/>
    </source>
</evidence>